<sequence length="111" mass="12700">MSLLACGMLVCKTRRFLLLLTHVTPQEGSAGSSVFIFSTVYQVSASVRFYQGEQSRIRSMERSKTARCYCTPSVTQHFKISPHTVQHTVLVNYLPPYRFVLSLLFFHTDTF</sequence>
<evidence type="ECO:0000313" key="1">
    <source>
        <dbReference type="EMBL" id="MED6287953.1"/>
    </source>
</evidence>
<gene>
    <name evidence="1" type="ORF">CHARACLAT_021631</name>
</gene>
<dbReference type="EMBL" id="JAHUTJ010059508">
    <property type="protein sequence ID" value="MED6287953.1"/>
    <property type="molecule type" value="Genomic_DNA"/>
</dbReference>
<organism evidence="1 2">
    <name type="scientific">Characodon lateralis</name>
    <dbReference type="NCBI Taxonomy" id="208331"/>
    <lineage>
        <taxon>Eukaryota</taxon>
        <taxon>Metazoa</taxon>
        <taxon>Chordata</taxon>
        <taxon>Craniata</taxon>
        <taxon>Vertebrata</taxon>
        <taxon>Euteleostomi</taxon>
        <taxon>Actinopterygii</taxon>
        <taxon>Neopterygii</taxon>
        <taxon>Teleostei</taxon>
        <taxon>Neoteleostei</taxon>
        <taxon>Acanthomorphata</taxon>
        <taxon>Ovalentaria</taxon>
        <taxon>Atherinomorphae</taxon>
        <taxon>Cyprinodontiformes</taxon>
        <taxon>Goodeidae</taxon>
        <taxon>Characodon</taxon>
    </lineage>
</organism>
<protein>
    <recommendedName>
        <fullName evidence="3">Secreted protein</fullName>
    </recommendedName>
</protein>
<proteinExistence type="predicted"/>
<keyword evidence="2" id="KW-1185">Reference proteome</keyword>
<dbReference type="Proteomes" id="UP001352852">
    <property type="component" value="Unassembled WGS sequence"/>
</dbReference>
<reference evidence="1 2" key="1">
    <citation type="submission" date="2021-06" db="EMBL/GenBank/DDBJ databases">
        <authorList>
            <person name="Palmer J.M."/>
        </authorList>
    </citation>
    <scope>NUCLEOTIDE SEQUENCE [LARGE SCALE GENOMIC DNA]</scope>
    <source>
        <strain evidence="1 2">CL_MEX2019</strain>
        <tissue evidence="1">Muscle</tissue>
    </source>
</reference>
<evidence type="ECO:0000313" key="2">
    <source>
        <dbReference type="Proteomes" id="UP001352852"/>
    </source>
</evidence>
<name>A0ABU7ENV4_9TELE</name>
<accession>A0ABU7ENV4</accession>
<evidence type="ECO:0008006" key="3">
    <source>
        <dbReference type="Google" id="ProtNLM"/>
    </source>
</evidence>
<comment type="caution">
    <text evidence="1">The sequence shown here is derived from an EMBL/GenBank/DDBJ whole genome shotgun (WGS) entry which is preliminary data.</text>
</comment>